<comment type="caution">
    <text evidence="2">The sequence shown here is derived from an EMBL/GenBank/DDBJ whole genome shotgun (WGS) entry which is preliminary data.</text>
</comment>
<evidence type="ECO:0008006" key="4">
    <source>
        <dbReference type="Google" id="ProtNLM"/>
    </source>
</evidence>
<evidence type="ECO:0000313" key="2">
    <source>
        <dbReference type="EMBL" id="KAJ4469951.1"/>
    </source>
</evidence>
<organism evidence="2 3">
    <name type="scientific">Lentinula lateritia</name>
    <dbReference type="NCBI Taxonomy" id="40482"/>
    <lineage>
        <taxon>Eukaryota</taxon>
        <taxon>Fungi</taxon>
        <taxon>Dikarya</taxon>
        <taxon>Basidiomycota</taxon>
        <taxon>Agaricomycotina</taxon>
        <taxon>Agaricomycetes</taxon>
        <taxon>Agaricomycetidae</taxon>
        <taxon>Agaricales</taxon>
        <taxon>Marasmiineae</taxon>
        <taxon>Omphalotaceae</taxon>
        <taxon>Lentinula</taxon>
    </lineage>
</organism>
<evidence type="ECO:0000256" key="1">
    <source>
        <dbReference type="SAM" id="MobiDB-lite"/>
    </source>
</evidence>
<feature type="region of interest" description="Disordered" evidence="1">
    <location>
        <begin position="189"/>
        <end position="216"/>
    </location>
</feature>
<proteinExistence type="predicted"/>
<dbReference type="EMBL" id="JANVFS010000033">
    <property type="protein sequence ID" value="KAJ4469951.1"/>
    <property type="molecule type" value="Genomic_DNA"/>
</dbReference>
<sequence length="694" mass="76588">MLSVRSSKKSDASRPKSGALVSLTGATRGIRRTPPIIDVNLNSYSRTDPFQAFNVLLKLLSSLSSRVGGCQYRLTPQEHRLSLHLLNIIEPFVGSTPSKRTLITHQPTEILDAIVFHVSSRADLLNLAMTCSRMHGVVIPRHFDYRVVKCKVSSVSVWNHLSVHRSLAMNVRRLEVLDERAVSGPGTAIGHGTLSSSLSSQSREMVPGGISSTETDLEDTDDELAMHIKQEQYLLDALSKMAHLESFIWSCNHSPISIDTFWPILLKIHALKEVEINDNMVFAPMVVADEEGEDENVPASDARNAVARQLKVVTLQSTRHAYGSTKHPDFTRVKGMLNSCPNLVSLNISYIHPRSSSSQTLLSADDLFLFGRWPSLTSLTLANLRFSSSSVNLSAASTFLFAHPNIEVLHLDISSTLSSSTFHKQIAFLSNSLPRLRELRAHRDVVSTILACPNETGPRPLEIIKGVKLSSSEMKNPLFFVNLRRFGSHVRRVELESWNEMDDIRKLIDSVPKLTWLDLGIKGYGHGRSGGGGGSYVPTVNVNEWATLLSSAQELTTFHGIKFFYEISLQAQASLASSYESLSNGSSSSPASSFASPSFSSSSSSSIGSSTDRSRIRKNDETASLLAWKCPKLRRVDHWDSDNGGGSGGKVIVIMNNSKDVVKDLRNGEGKEGRDREKEKDKTGPRWEIRRVKQ</sequence>
<dbReference type="Gene3D" id="3.80.10.10">
    <property type="entry name" value="Ribonuclease Inhibitor"/>
    <property type="match status" value="1"/>
</dbReference>
<accession>A0A9W8ZY15</accession>
<evidence type="ECO:0000313" key="3">
    <source>
        <dbReference type="Proteomes" id="UP001150238"/>
    </source>
</evidence>
<dbReference type="InterPro" id="IPR032675">
    <property type="entry name" value="LRR_dom_sf"/>
</dbReference>
<reference evidence="2" key="1">
    <citation type="submission" date="2022-08" db="EMBL/GenBank/DDBJ databases">
        <authorList>
            <consortium name="DOE Joint Genome Institute"/>
            <person name="Min B."/>
            <person name="Riley R."/>
            <person name="Sierra-Patev S."/>
            <person name="Naranjo-Ortiz M."/>
            <person name="Looney B."/>
            <person name="Konkel Z."/>
            <person name="Slot J.C."/>
            <person name="Sakamoto Y."/>
            <person name="Steenwyk J.L."/>
            <person name="Rokas A."/>
            <person name="Carro J."/>
            <person name="Camarero S."/>
            <person name="Ferreira P."/>
            <person name="Molpeceres G."/>
            <person name="Ruiz-Duenas F.J."/>
            <person name="Serrano A."/>
            <person name="Henrissat B."/>
            <person name="Drula E."/>
            <person name="Hughes K.W."/>
            <person name="Mata J.L."/>
            <person name="Ishikawa N.K."/>
            <person name="Vargas-Isla R."/>
            <person name="Ushijima S."/>
            <person name="Smith C.A."/>
            <person name="Ahrendt S."/>
            <person name="Andreopoulos W."/>
            <person name="He G."/>
            <person name="Labutti K."/>
            <person name="Lipzen A."/>
            <person name="Ng V."/>
            <person name="Sandor L."/>
            <person name="Barry K."/>
            <person name="Martinez A.T."/>
            <person name="Xiao Y."/>
            <person name="Gibbons J.G."/>
            <person name="Terashima K."/>
            <person name="Hibbett D.S."/>
            <person name="Grigoriev I.V."/>
        </authorList>
    </citation>
    <scope>NUCLEOTIDE SEQUENCE</scope>
    <source>
        <strain evidence="2">Sp2 HRB7682 ss15</strain>
    </source>
</reference>
<dbReference type="Proteomes" id="UP001150238">
    <property type="component" value="Unassembled WGS sequence"/>
</dbReference>
<protein>
    <recommendedName>
        <fullName evidence="4">F-box domain-containing protein</fullName>
    </recommendedName>
</protein>
<feature type="compositionally biased region" description="Low complexity" evidence="1">
    <location>
        <begin position="580"/>
        <end position="610"/>
    </location>
</feature>
<feature type="region of interest" description="Disordered" evidence="1">
    <location>
        <begin position="580"/>
        <end position="616"/>
    </location>
</feature>
<gene>
    <name evidence="2" type="ORF">C8J55DRAFT_564217</name>
</gene>
<reference evidence="2" key="2">
    <citation type="journal article" date="2023" name="Proc. Natl. Acad. Sci. U.S.A.">
        <title>A global phylogenomic analysis of the shiitake genus Lentinula.</title>
        <authorList>
            <person name="Sierra-Patev S."/>
            <person name="Min B."/>
            <person name="Naranjo-Ortiz M."/>
            <person name="Looney B."/>
            <person name="Konkel Z."/>
            <person name="Slot J.C."/>
            <person name="Sakamoto Y."/>
            <person name="Steenwyk J.L."/>
            <person name="Rokas A."/>
            <person name="Carro J."/>
            <person name="Camarero S."/>
            <person name="Ferreira P."/>
            <person name="Molpeceres G."/>
            <person name="Ruiz-Duenas F.J."/>
            <person name="Serrano A."/>
            <person name="Henrissat B."/>
            <person name="Drula E."/>
            <person name="Hughes K.W."/>
            <person name="Mata J.L."/>
            <person name="Ishikawa N.K."/>
            <person name="Vargas-Isla R."/>
            <person name="Ushijima S."/>
            <person name="Smith C.A."/>
            <person name="Donoghue J."/>
            <person name="Ahrendt S."/>
            <person name="Andreopoulos W."/>
            <person name="He G."/>
            <person name="LaButti K."/>
            <person name="Lipzen A."/>
            <person name="Ng V."/>
            <person name="Riley R."/>
            <person name="Sandor L."/>
            <person name="Barry K."/>
            <person name="Martinez A.T."/>
            <person name="Xiao Y."/>
            <person name="Gibbons J.G."/>
            <person name="Terashima K."/>
            <person name="Grigoriev I.V."/>
            <person name="Hibbett D."/>
        </authorList>
    </citation>
    <scope>NUCLEOTIDE SEQUENCE</scope>
    <source>
        <strain evidence="2">Sp2 HRB7682 ss15</strain>
    </source>
</reference>
<dbReference type="SUPFAM" id="SSF52047">
    <property type="entry name" value="RNI-like"/>
    <property type="match status" value="1"/>
</dbReference>
<dbReference type="AlphaFoldDB" id="A0A9W8ZY15"/>
<name>A0A9W8ZY15_9AGAR</name>
<feature type="region of interest" description="Disordered" evidence="1">
    <location>
        <begin position="662"/>
        <end position="694"/>
    </location>
</feature>